<name>A0A656QF86_9BURK</name>
<evidence type="ECO:0000313" key="3">
    <source>
        <dbReference type="Proteomes" id="UP000027451"/>
    </source>
</evidence>
<proteinExistence type="predicted"/>
<gene>
    <name evidence="2" type="ORF">BG60_09370</name>
</gene>
<evidence type="ECO:0000256" key="1">
    <source>
        <dbReference type="SAM" id="Coils"/>
    </source>
</evidence>
<protein>
    <submittedName>
        <fullName evidence="2">Uncharacterized protein</fullName>
    </submittedName>
</protein>
<dbReference type="AlphaFoldDB" id="A0A656QF86"/>
<accession>A0A656QF86</accession>
<organism evidence="2 3">
    <name type="scientific">Caballeronia zhejiangensis</name>
    <dbReference type="NCBI Taxonomy" id="871203"/>
    <lineage>
        <taxon>Bacteria</taxon>
        <taxon>Pseudomonadati</taxon>
        <taxon>Pseudomonadota</taxon>
        <taxon>Betaproteobacteria</taxon>
        <taxon>Burkholderiales</taxon>
        <taxon>Burkholderiaceae</taxon>
        <taxon>Caballeronia</taxon>
    </lineage>
</organism>
<evidence type="ECO:0000313" key="2">
    <source>
        <dbReference type="EMBL" id="KDR28804.1"/>
    </source>
</evidence>
<dbReference type="Proteomes" id="UP000027451">
    <property type="component" value="Unassembled WGS sequence"/>
</dbReference>
<dbReference type="EMBL" id="JFHD01000016">
    <property type="protein sequence ID" value="KDR28804.1"/>
    <property type="molecule type" value="Genomic_DNA"/>
</dbReference>
<keyword evidence="3" id="KW-1185">Reference proteome</keyword>
<comment type="caution">
    <text evidence="2">The sequence shown here is derived from an EMBL/GenBank/DDBJ whole genome shotgun (WGS) entry which is preliminary data.</text>
</comment>
<dbReference type="RefSeq" id="WP_034472570.1">
    <property type="nucleotide sequence ID" value="NZ_JFHD01000016.1"/>
</dbReference>
<feature type="coiled-coil region" evidence="1">
    <location>
        <begin position="34"/>
        <end position="68"/>
    </location>
</feature>
<keyword evidence="1" id="KW-0175">Coiled coil</keyword>
<sequence length="128" mass="14122">MPDLISSIQLSIDIAKKLRDVNEQVKNVDFKSLLADLQEKLADSKLEVVALKEQLADLSRKNVELSAIVEARSSEQPEPMTGGYRLGDKGPFCVACFETQGKKVLLPPASGIHAHFGQWYCPVCKNHS</sequence>
<reference evidence="2 3" key="1">
    <citation type="submission" date="2014-03" db="EMBL/GenBank/DDBJ databases">
        <title>Draft Genome Sequences of Four Burkholderia Strains.</title>
        <authorList>
            <person name="Liu X.Y."/>
            <person name="Li C.X."/>
            <person name="Xu J.H."/>
        </authorList>
    </citation>
    <scope>NUCLEOTIDE SEQUENCE [LARGE SCALE GENOMIC DNA]</scope>
    <source>
        <strain evidence="2 3">OP-1</strain>
    </source>
</reference>